<dbReference type="Proteomes" id="UP000075243">
    <property type="component" value="Unassembled WGS sequence"/>
</dbReference>
<proteinExistence type="predicted"/>
<feature type="region of interest" description="Disordered" evidence="1">
    <location>
        <begin position="220"/>
        <end position="245"/>
    </location>
</feature>
<dbReference type="EMBL" id="KQ483771">
    <property type="protein sequence ID" value="KYP41478.1"/>
    <property type="molecule type" value="Genomic_DNA"/>
</dbReference>
<dbReference type="AlphaFoldDB" id="A0A151RFW1"/>
<evidence type="ECO:0000256" key="1">
    <source>
        <dbReference type="SAM" id="MobiDB-lite"/>
    </source>
</evidence>
<keyword evidence="3" id="KW-1185">Reference proteome</keyword>
<sequence length="277" mass="31355">MTWLWHSMTPEISRNCMFFSNAKEIWENHRKTYSMKKDTAACYEIESKIFNTKQGSLSVTDYYGTLNGLWIELDQYQNLKMKCTVDSDALTEFLERVRVFKFLHGLNSEFDPIRVQILGNNKLPSLSEVFHIVRGEETRRLVMLEEGSSIDGSALATSKGPLDGSALASGKGPIKGSSFGKPPIKTSRDDRWCSYCRKTGHTKETCYRLHGKEKVLERTGGFKGGPTQRRVNQVTSDHESAPSIPPAENEVLALSKAELERLRALWTLLVRHLILVP</sequence>
<reference evidence="2" key="1">
    <citation type="journal article" date="2012" name="Nat. Biotechnol.">
        <title>Draft genome sequence of pigeonpea (Cajanus cajan), an orphan legume crop of resource-poor farmers.</title>
        <authorList>
            <person name="Varshney R.K."/>
            <person name="Chen W."/>
            <person name="Li Y."/>
            <person name="Bharti A.K."/>
            <person name="Saxena R.K."/>
            <person name="Schlueter J.A."/>
            <person name="Donoghue M.T."/>
            <person name="Azam S."/>
            <person name="Fan G."/>
            <person name="Whaley A.M."/>
            <person name="Farmer A.D."/>
            <person name="Sheridan J."/>
            <person name="Iwata A."/>
            <person name="Tuteja R."/>
            <person name="Penmetsa R.V."/>
            <person name="Wu W."/>
            <person name="Upadhyaya H.D."/>
            <person name="Yang S.P."/>
            <person name="Shah T."/>
            <person name="Saxena K.B."/>
            <person name="Michael T."/>
            <person name="McCombie W.R."/>
            <person name="Yang B."/>
            <person name="Zhang G."/>
            <person name="Yang H."/>
            <person name="Wang J."/>
            <person name="Spillane C."/>
            <person name="Cook D.R."/>
            <person name="May G.D."/>
            <person name="Xu X."/>
            <person name="Jackson S.A."/>
        </authorList>
    </citation>
    <scope>NUCLEOTIDE SEQUENCE [LARGE SCALE GENOMIC DNA]</scope>
</reference>
<name>A0A151RFW1_CAJCA</name>
<evidence type="ECO:0000313" key="2">
    <source>
        <dbReference type="EMBL" id="KYP41478.1"/>
    </source>
</evidence>
<dbReference type="Gramene" id="C.cajan_34124.t">
    <property type="protein sequence ID" value="C.cajan_34124.t.cds1"/>
    <property type="gene ID" value="C.cajan_34124"/>
</dbReference>
<gene>
    <name evidence="2" type="ORF">KK1_037163</name>
</gene>
<dbReference type="PANTHER" id="PTHR34222">
    <property type="entry name" value="GAG_PRE-INTEGRS DOMAIN-CONTAINING PROTEIN"/>
    <property type="match status" value="1"/>
</dbReference>
<accession>A0A151RFW1</accession>
<evidence type="ECO:0008006" key="4">
    <source>
        <dbReference type="Google" id="ProtNLM"/>
    </source>
</evidence>
<organism evidence="2 3">
    <name type="scientific">Cajanus cajan</name>
    <name type="common">Pigeon pea</name>
    <name type="synonym">Cajanus indicus</name>
    <dbReference type="NCBI Taxonomy" id="3821"/>
    <lineage>
        <taxon>Eukaryota</taxon>
        <taxon>Viridiplantae</taxon>
        <taxon>Streptophyta</taxon>
        <taxon>Embryophyta</taxon>
        <taxon>Tracheophyta</taxon>
        <taxon>Spermatophyta</taxon>
        <taxon>Magnoliopsida</taxon>
        <taxon>eudicotyledons</taxon>
        <taxon>Gunneridae</taxon>
        <taxon>Pentapetalae</taxon>
        <taxon>rosids</taxon>
        <taxon>fabids</taxon>
        <taxon>Fabales</taxon>
        <taxon>Fabaceae</taxon>
        <taxon>Papilionoideae</taxon>
        <taxon>50 kb inversion clade</taxon>
        <taxon>NPAAA clade</taxon>
        <taxon>indigoferoid/millettioid clade</taxon>
        <taxon>Phaseoleae</taxon>
        <taxon>Cajanus</taxon>
    </lineage>
</organism>
<dbReference type="PANTHER" id="PTHR34222:SF37">
    <property type="entry name" value="RETROTRANSPOSON GAG DOMAIN-CONTAINING PROTEIN"/>
    <property type="match status" value="1"/>
</dbReference>
<protein>
    <recommendedName>
        <fullName evidence="4">Retrotransposon gag domain-containing protein</fullName>
    </recommendedName>
</protein>
<dbReference type="OMA" id="ACYEIES"/>
<evidence type="ECO:0000313" key="3">
    <source>
        <dbReference type="Proteomes" id="UP000075243"/>
    </source>
</evidence>